<protein>
    <submittedName>
        <fullName evidence="1">Uncharacterized protein</fullName>
    </submittedName>
</protein>
<proteinExistence type="predicted"/>
<dbReference type="AlphaFoldDB" id="A0AAC9NPX2"/>
<accession>A0AAC9NPX2</accession>
<keyword evidence="2" id="KW-1185">Reference proteome</keyword>
<sequence length="79" mass="9274">MLSVNDFVKQIRHLTCIEYYISESNWSTILTLFTNQKGLHTKDTAKLRKFIEAVFYILKTATQCKYLHKDYGDSRAILP</sequence>
<gene>
    <name evidence="1" type="ORF">FSC454_04855</name>
</gene>
<evidence type="ECO:0000313" key="1">
    <source>
        <dbReference type="EMBL" id="APD50502.1"/>
    </source>
</evidence>
<organism evidence="1 2">
    <name type="scientific">Francisella hispaniensis FSC454</name>
    <dbReference type="NCBI Taxonomy" id="1088883"/>
    <lineage>
        <taxon>Bacteria</taxon>
        <taxon>Pseudomonadati</taxon>
        <taxon>Pseudomonadota</taxon>
        <taxon>Gammaproteobacteria</taxon>
        <taxon>Thiotrichales</taxon>
        <taxon>Francisellaceae</taxon>
        <taxon>Francisella</taxon>
    </lineage>
</organism>
<name>A0AAC9NPX2_9GAMM</name>
<dbReference type="Proteomes" id="UP000182459">
    <property type="component" value="Chromosome"/>
</dbReference>
<dbReference type="KEGG" id="fhi:FSC454_04855"/>
<dbReference type="EMBL" id="CP018093">
    <property type="protein sequence ID" value="APD50502.1"/>
    <property type="molecule type" value="Genomic_DNA"/>
</dbReference>
<evidence type="ECO:0000313" key="2">
    <source>
        <dbReference type="Proteomes" id="UP000182459"/>
    </source>
</evidence>
<reference evidence="1 2" key="1">
    <citation type="submission" date="2016-11" db="EMBL/GenBank/DDBJ databases">
        <authorList>
            <person name="Hagglund E."/>
            <person name="Bystrom M."/>
            <person name="Naslund J."/>
            <person name="Stenberg P."/>
            <person name="Sjodin A."/>
        </authorList>
    </citation>
    <scope>NUCLEOTIDE SEQUENCE [LARGE SCALE GENOMIC DNA]</scope>
    <source>
        <strain evidence="1 2">CCUG 58020</strain>
    </source>
</reference>